<organism evidence="2 3">
    <name type="scientific">Microvenator marinus</name>
    <dbReference type="NCBI Taxonomy" id="2600177"/>
    <lineage>
        <taxon>Bacteria</taxon>
        <taxon>Deltaproteobacteria</taxon>
        <taxon>Bradymonadales</taxon>
        <taxon>Microvenatoraceae</taxon>
        <taxon>Microvenator</taxon>
    </lineage>
</organism>
<dbReference type="AlphaFoldDB" id="A0A5B8XSL5"/>
<dbReference type="KEGG" id="bbae:FRD01_05070"/>
<protein>
    <recommendedName>
        <fullName evidence="4">Outer membrane protein beta-barrel domain-containing protein</fullName>
    </recommendedName>
</protein>
<dbReference type="Proteomes" id="UP000321595">
    <property type="component" value="Chromosome"/>
</dbReference>
<evidence type="ECO:0000256" key="1">
    <source>
        <dbReference type="SAM" id="SignalP"/>
    </source>
</evidence>
<dbReference type="RefSeq" id="WP_146958226.1">
    <property type="nucleotide sequence ID" value="NZ_CP042467.1"/>
</dbReference>
<dbReference type="EMBL" id="CP042467">
    <property type="protein sequence ID" value="QED26626.1"/>
    <property type="molecule type" value="Genomic_DNA"/>
</dbReference>
<feature type="signal peptide" evidence="1">
    <location>
        <begin position="1"/>
        <end position="18"/>
    </location>
</feature>
<evidence type="ECO:0008006" key="4">
    <source>
        <dbReference type="Google" id="ProtNLM"/>
    </source>
</evidence>
<evidence type="ECO:0000313" key="2">
    <source>
        <dbReference type="EMBL" id="QED26626.1"/>
    </source>
</evidence>
<reference evidence="2 3" key="1">
    <citation type="submission" date="2019-08" db="EMBL/GenBank/DDBJ databases">
        <authorList>
            <person name="Liang Q."/>
        </authorList>
    </citation>
    <scope>NUCLEOTIDE SEQUENCE [LARGE SCALE GENOMIC DNA]</scope>
    <source>
        <strain evidence="2 3">V1718</strain>
    </source>
</reference>
<gene>
    <name evidence="2" type="ORF">FRD01_05070</name>
</gene>
<feature type="chain" id="PRO_5023101689" description="Outer membrane protein beta-barrel domain-containing protein" evidence="1">
    <location>
        <begin position="19"/>
        <end position="204"/>
    </location>
</feature>
<evidence type="ECO:0000313" key="3">
    <source>
        <dbReference type="Proteomes" id="UP000321595"/>
    </source>
</evidence>
<dbReference type="OrthoDB" id="9995230at2"/>
<name>A0A5B8XSL5_9DELT</name>
<keyword evidence="1" id="KW-0732">Signal</keyword>
<sequence>MKWITLLTLLFAASPASSQELNLHEKSETSLEPAVELGLGARIGGYGFRHVNEEGNLDWDNCRMNGTGAFLTVEYKNFYSEAALDLYHAVAEPVKSGIDRISLHSTLAVGARFRKDKLISPLVTLGGGAEFSDVEVYGTQAFVIAPVAFVGAGGELNFSGLKLGMMIRSNAMQLPVYNSTRPDEIEWETEISGQALFTARYVFQ</sequence>
<keyword evidence="3" id="KW-1185">Reference proteome</keyword>
<accession>A0A5B8XSL5</accession>
<proteinExistence type="predicted"/>